<dbReference type="Pfam" id="PF19288">
    <property type="entry name" value="CofH_C"/>
    <property type="match status" value="1"/>
</dbReference>
<proteinExistence type="predicted"/>
<dbReference type="InterPro" id="IPR007197">
    <property type="entry name" value="rSAM"/>
</dbReference>
<keyword evidence="2 6" id="KW-0949">S-adenosyl-L-methionine</keyword>
<dbReference type="InterPro" id="IPR058240">
    <property type="entry name" value="rSAM_sf"/>
</dbReference>
<dbReference type="InterPro" id="IPR020050">
    <property type="entry name" value="FO_synthase_su2"/>
</dbReference>
<dbReference type="GO" id="GO:0044689">
    <property type="term" value="F:7,8-didemethyl-8-hydroxy-5-deazariboflavin synthase activity"/>
    <property type="evidence" value="ECO:0007669"/>
    <property type="project" value="TreeGrafter"/>
</dbReference>
<sequence length="366" mass="40609">MLEELVGSSTAIERAINGEELTFDDGMEILKDDNLHVVGAAADIVRKKLVGDTVSFAASYYMNYTNLCAASCQMCAFYRKGDEDDAYTLTPDQIEKRVAAAKDLGATEVHIVGGFHPDLQLDYYEQMMSAIKQKHPDMTIKAFTAAEIFFLSKLTKNSISEILSRLKAAGLDSMPGGGAELFHPDVRSKIIRGKCTGQQWLDTIEVAHNLGIKSNVTMLYGHIEKPEHVVDHLIKIRELQKKTNGFITLIPLKFSLDNTELEKEHKVTHESSSIYDLKIIALSRLMLAQTLKNISVYWVAYGTKLAQVALSHGGNDLVGTAFSEEIYRAAGKPTNSSLLELATLAKEIGRKPIQRNTFFKTLQTFT</sequence>
<evidence type="ECO:0000256" key="2">
    <source>
        <dbReference type="ARBA" id="ARBA00022691"/>
    </source>
</evidence>
<evidence type="ECO:0000256" key="3">
    <source>
        <dbReference type="ARBA" id="ARBA00022723"/>
    </source>
</evidence>
<keyword evidence="3" id="KW-0479">Metal-binding</keyword>
<dbReference type="InterPro" id="IPR013785">
    <property type="entry name" value="Aldolase_TIM"/>
</dbReference>
<dbReference type="InterPro" id="IPR034405">
    <property type="entry name" value="F420"/>
</dbReference>
<dbReference type="GO" id="GO:0046872">
    <property type="term" value="F:metal ion binding"/>
    <property type="evidence" value="ECO:0007669"/>
    <property type="project" value="UniProtKB-KW"/>
</dbReference>
<dbReference type="GO" id="GO:0051539">
    <property type="term" value="F:4 iron, 4 sulfur cluster binding"/>
    <property type="evidence" value="ECO:0007669"/>
    <property type="project" value="UniProtKB-KW"/>
</dbReference>
<feature type="binding site" evidence="6">
    <location>
        <position position="72"/>
    </location>
    <ligand>
        <name>[4Fe-4S] cluster</name>
        <dbReference type="ChEBI" id="CHEBI:49883"/>
        <note>4Fe-4S-S-AdoMet</note>
    </ligand>
</feature>
<evidence type="ECO:0000313" key="9">
    <source>
        <dbReference type="EMBL" id="AIF02927.1"/>
    </source>
</evidence>
<dbReference type="SUPFAM" id="SSF102114">
    <property type="entry name" value="Radical SAM enzymes"/>
    <property type="match status" value="1"/>
</dbReference>
<comment type="cofactor">
    <cofactor evidence="6">
        <name>[4Fe-4S] cluster</name>
        <dbReference type="ChEBI" id="CHEBI:49883"/>
    </cofactor>
    <text evidence="6">Binds 1 [4Fe-4S] cluster. The cluster is coordinated with 3 cysteines and an exchangeable S-adenosyl-L-methionine.</text>
</comment>
<dbReference type="PIRSF" id="PIRSF004762">
    <property type="entry name" value="CHP00423"/>
    <property type="match status" value="1"/>
</dbReference>
<dbReference type="NCBIfam" id="TIGR00423">
    <property type="entry name" value="CofH family radical SAM protein"/>
    <property type="match status" value="1"/>
</dbReference>
<dbReference type="InterPro" id="IPR006638">
    <property type="entry name" value="Elp3/MiaA/NifB-like_rSAM"/>
</dbReference>
<dbReference type="SFLD" id="SFLDS00029">
    <property type="entry name" value="Radical_SAM"/>
    <property type="match status" value="1"/>
</dbReference>
<dbReference type="PROSITE" id="PS51918">
    <property type="entry name" value="RADICAL_SAM"/>
    <property type="match status" value="1"/>
</dbReference>
<accession>A0A075GM11</accession>
<dbReference type="SFLD" id="SFLDG01389">
    <property type="entry name" value="menaquinone_synthsis_involved"/>
    <property type="match status" value="1"/>
</dbReference>
<dbReference type="SFLD" id="SFLDF00342">
    <property type="entry name" value="cyclic_dehypoxanthine_futalosi"/>
    <property type="match status" value="1"/>
</dbReference>
<protein>
    <submittedName>
        <fullName evidence="9">Thiamine biosynthesis protein</fullName>
    </submittedName>
</protein>
<evidence type="ECO:0000259" key="8">
    <source>
        <dbReference type="PROSITE" id="PS51918"/>
    </source>
</evidence>
<dbReference type="Pfam" id="PF04055">
    <property type="entry name" value="Radical_SAM"/>
    <property type="match status" value="1"/>
</dbReference>
<feature type="binding site" evidence="6">
    <location>
        <position position="75"/>
    </location>
    <ligand>
        <name>[4Fe-4S] cluster</name>
        <dbReference type="ChEBI" id="CHEBI:49883"/>
        <note>4Fe-4S-S-AdoMet</note>
    </ligand>
</feature>
<dbReference type="GO" id="GO:0016765">
    <property type="term" value="F:transferase activity, transferring alkyl or aryl (other than methyl) groups"/>
    <property type="evidence" value="ECO:0007669"/>
    <property type="project" value="InterPro"/>
</dbReference>
<organism evidence="9">
    <name type="scientific">uncultured marine thaumarchaeote KM3_15_F02</name>
    <dbReference type="NCBI Taxonomy" id="1456029"/>
    <lineage>
        <taxon>Archaea</taxon>
        <taxon>Nitrososphaerota</taxon>
        <taxon>environmental samples</taxon>
    </lineage>
</organism>
<dbReference type="SFLD" id="SFLDG01064">
    <property type="entry name" value="F420__menaquinone_cofactor_bio"/>
    <property type="match status" value="1"/>
</dbReference>
<dbReference type="SFLD" id="SFLDF00343">
    <property type="entry name" value="aminofutalosine_synthase_(mqnE"/>
    <property type="match status" value="1"/>
</dbReference>
<name>A0A075GM11_9ARCH</name>
<keyword evidence="1 6" id="KW-0004">4Fe-4S</keyword>
<feature type="binding site" evidence="6">
    <location>
        <position position="68"/>
    </location>
    <ligand>
        <name>[4Fe-4S] cluster</name>
        <dbReference type="ChEBI" id="CHEBI:49883"/>
        <note>4Fe-4S-S-AdoMet</note>
    </ligand>
</feature>
<dbReference type="CDD" id="cd01335">
    <property type="entry name" value="Radical_SAM"/>
    <property type="match status" value="1"/>
</dbReference>
<evidence type="ECO:0000256" key="5">
    <source>
        <dbReference type="ARBA" id="ARBA00023014"/>
    </source>
</evidence>
<reference evidence="9" key="1">
    <citation type="journal article" date="2014" name="Genome Biol. Evol.">
        <title>Pangenome evidence for extensive interdomain horizontal transfer affecting lineage core and shell genes in uncultured planktonic thaumarchaeota and euryarchaeota.</title>
        <authorList>
            <person name="Deschamps P."/>
            <person name="Zivanovic Y."/>
            <person name="Moreira D."/>
            <person name="Rodriguez-Valera F."/>
            <person name="Lopez-Garcia P."/>
        </authorList>
    </citation>
    <scope>NUCLEOTIDE SEQUENCE</scope>
</reference>
<evidence type="ECO:0000256" key="6">
    <source>
        <dbReference type="PIRSR" id="PIRSR004762-1"/>
    </source>
</evidence>
<evidence type="ECO:0000256" key="4">
    <source>
        <dbReference type="ARBA" id="ARBA00023004"/>
    </source>
</evidence>
<evidence type="ECO:0000256" key="7">
    <source>
        <dbReference type="PIRSR" id="PIRSR004762-2"/>
    </source>
</evidence>
<keyword evidence="4 6" id="KW-0408">Iron</keyword>
<feature type="binding site" evidence="7">
    <location>
        <position position="180"/>
    </location>
    <ligand>
        <name>S-adenosyl-L-methionine</name>
        <dbReference type="ChEBI" id="CHEBI:59789"/>
    </ligand>
</feature>
<dbReference type="SMART" id="SM00729">
    <property type="entry name" value="Elp3"/>
    <property type="match status" value="1"/>
</dbReference>
<dbReference type="PANTHER" id="PTHR43076:SF14">
    <property type="entry name" value="RADICAL SAM DOMAIN PROTEIN"/>
    <property type="match status" value="1"/>
</dbReference>
<dbReference type="EMBL" id="KF900665">
    <property type="protein sequence ID" value="AIF02927.1"/>
    <property type="molecule type" value="Genomic_DNA"/>
</dbReference>
<dbReference type="AlphaFoldDB" id="A0A075GM11"/>
<dbReference type="PANTHER" id="PTHR43076">
    <property type="entry name" value="FO SYNTHASE (COFH)"/>
    <property type="match status" value="1"/>
</dbReference>
<dbReference type="InterPro" id="IPR045567">
    <property type="entry name" value="CofH/MnqC-like_C"/>
</dbReference>
<dbReference type="Gene3D" id="3.20.20.70">
    <property type="entry name" value="Aldolase class I"/>
    <property type="match status" value="1"/>
</dbReference>
<keyword evidence="5 6" id="KW-0411">Iron-sulfur</keyword>
<evidence type="ECO:0000256" key="1">
    <source>
        <dbReference type="ARBA" id="ARBA00022485"/>
    </source>
</evidence>
<feature type="domain" description="Radical SAM core" evidence="8">
    <location>
        <begin position="54"/>
        <end position="285"/>
    </location>
</feature>